<gene>
    <name evidence="7" type="primary">106053526</name>
</gene>
<feature type="transmembrane region" description="Helical" evidence="5">
    <location>
        <begin position="102"/>
        <end position="127"/>
    </location>
</feature>
<evidence type="ECO:0000259" key="6">
    <source>
        <dbReference type="PROSITE" id="PS50262"/>
    </source>
</evidence>
<comment type="subcellular location">
    <subcellularLocation>
        <location evidence="1">Membrane</location>
    </subcellularLocation>
</comment>
<name>A0A2C9M3T6_BIOGL</name>
<evidence type="ECO:0000256" key="4">
    <source>
        <dbReference type="ARBA" id="ARBA00023136"/>
    </source>
</evidence>
<dbReference type="OrthoDB" id="6082401at2759"/>
<evidence type="ECO:0000256" key="3">
    <source>
        <dbReference type="ARBA" id="ARBA00022989"/>
    </source>
</evidence>
<dbReference type="VEuPathDB" id="VectorBase:BGLB038240"/>
<evidence type="ECO:0000313" key="7">
    <source>
        <dbReference type="EnsemblMetazoa" id="BGLB038240-PA"/>
    </source>
</evidence>
<dbReference type="EnsemblMetazoa" id="BGLB038240-RA">
    <property type="protein sequence ID" value="BGLB038240-PA"/>
    <property type="gene ID" value="BGLB038240"/>
</dbReference>
<dbReference type="AlphaFoldDB" id="A0A2C9M3T6"/>
<dbReference type="KEGG" id="bgt:106053526"/>
<dbReference type="VEuPathDB" id="VectorBase:BGLAX_033647"/>
<feature type="transmembrane region" description="Helical" evidence="5">
    <location>
        <begin position="20"/>
        <end position="40"/>
    </location>
</feature>
<dbReference type="RefSeq" id="XP_013064539.2">
    <property type="nucleotide sequence ID" value="XM_013209085.2"/>
</dbReference>
<feature type="domain" description="G-protein coupled receptors family 1 profile" evidence="6">
    <location>
        <begin position="44"/>
        <end position="357"/>
    </location>
</feature>
<keyword evidence="2 5" id="KW-0812">Transmembrane</keyword>
<feature type="transmembrane region" description="Helical" evidence="5">
    <location>
        <begin position="204"/>
        <end position="226"/>
    </location>
</feature>
<dbReference type="GO" id="GO:0016020">
    <property type="term" value="C:membrane"/>
    <property type="evidence" value="ECO:0007669"/>
    <property type="project" value="UniProtKB-SubCell"/>
</dbReference>
<organism evidence="7 8">
    <name type="scientific">Biomphalaria glabrata</name>
    <name type="common">Bloodfluke planorb</name>
    <name type="synonym">Freshwater snail</name>
    <dbReference type="NCBI Taxonomy" id="6526"/>
    <lineage>
        <taxon>Eukaryota</taxon>
        <taxon>Metazoa</taxon>
        <taxon>Spiralia</taxon>
        <taxon>Lophotrochozoa</taxon>
        <taxon>Mollusca</taxon>
        <taxon>Gastropoda</taxon>
        <taxon>Heterobranchia</taxon>
        <taxon>Euthyneura</taxon>
        <taxon>Panpulmonata</taxon>
        <taxon>Hygrophila</taxon>
        <taxon>Lymnaeoidea</taxon>
        <taxon>Planorbidae</taxon>
        <taxon>Biomphalaria</taxon>
    </lineage>
</organism>
<feature type="transmembrane region" description="Helical" evidence="5">
    <location>
        <begin position="148"/>
        <end position="174"/>
    </location>
</feature>
<proteinExistence type="predicted"/>
<dbReference type="InterPro" id="IPR052954">
    <property type="entry name" value="GPCR-Ligand_Int"/>
</dbReference>
<dbReference type="InterPro" id="IPR017452">
    <property type="entry name" value="GPCR_Rhodpsn_7TM"/>
</dbReference>
<feature type="transmembrane region" description="Helical" evidence="5">
    <location>
        <begin position="61"/>
        <end position="82"/>
    </location>
</feature>
<dbReference type="PANTHER" id="PTHR46641">
    <property type="entry name" value="FMRFAMIDE RECEPTOR-RELATED"/>
    <property type="match status" value="1"/>
</dbReference>
<protein>
    <recommendedName>
        <fullName evidence="6">G-protein coupled receptors family 1 profile domain-containing protein</fullName>
    </recommendedName>
</protein>
<sequence length="376" mass="42217">MADTNNTSVYINGDWINESASYFISVIVLQLSIKVPARVFGMVTNIMALVTFCRSGLSDGISVCFMALTLSDKLCLLSYLLASILGYLDLEVRVKPYIDLYYVSYIFPFYGLLFYNISTSITVFLAIQKCCCISLPWNFKSYFSKRRCVAAVCCIYLSGFILYVPFTATAFPFVEAFDLTTNSTRLTFAWSAVYLQDVFPVLKAINYISIPFIAEILVLISTVVLATKLKESVKFRDSMSGKTITTRNSGNCYCSPSLLIHSPETSNFSTHSVAQKYKIKNYKAQPMTTKELRATQAVNVVAILFVASNSPDVIVYLASLLSPKFSAFGLYHNTFKLCIELQDLLHVCNLSVNLFIYLKFNTKFYKTFKALILQSG</sequence>
<evidence type="ECO:0000313" key="8">
    <source>
        <dbReference type="Proteomes" id="UP000076420"/>
    </source>
</evidence>
<dbReference type="PANTHER" id="PTHR46641:SF2">
    <property type="entry name" value="FMRFAMIDE RECEPTOR"/>
    <property type="match status" value="1"/>
</dbReference>
<accession>A0A2C9M3T6</accession>
<evidence type="ECO:0000256" key="1">
    <source>
        <dbReference type="ARBA" id="ARBA00004370"/>
    </source>
</evidence>
<keyword evidence="3 5" id="KW-1133">Transmembrane helix</keyword>
<dbReference type="Gene3D" id="1.20.1070.10">
    <property type="entry name" value="Rhodopsin 7-helix transmembrane proteins"/>
    <property type="match status" value="1"/>
</dbReference>
<keyword evidence="4 5" id="KW-0472">Membrane</keyword>
<dbReference type="SUPFAM" id="SSF81321">
    <property type="entry name" value="Family A G protein-coupled receptor-like"/>
    <property type="match status" value="1"/>
</dbReference>
<evidence type="ECO:0000256" key="5">
    <source>
        <dbReference type="SAM" id="Phobius"/>
    </source>
</evidence>
<reference evidence="7" key="1">
    <citation type="submission" date="2020-05" db="UniProtKB">
        <authorList>
            <consortium name="EnsemblMetazoa"/>
        </authorList>
    </citation>
    <scope>IDENTIFICATION</scope>
    <source>
        <strain evidence="7">BB02</strain>
    </source>
</reference>
<dbReference type="PROSITE" id="PS50262">
    <property type="entry name" value="G_PROTEIN_RECEP_F1_2"/>
    <property type="match status" value="1"/>
</dbReference>
<evidence type="ECO:0000256" key="2">
    <source>
        <dbReference type="ARBA" id="ARBA00022692"/>
    </source>
</evidence>
<dbReference type="Proteomes" id="UP000076420">
    <property type="component" value="Unassembled WGS sequence"/>
</dbReference>